<dbReference type="OrthoDB" id="511849at2"/>
<dbReference type="PANTHER" id="PTHR34654">
    <property type="entry name" value="UPF0109 PROTEIN SCO5592"/>
    <property type="match status" value="1"/>
</dbReference>
<dbReference type="InterPro" id="IPR020627">
    <property type="entry name" value="KhpA"/>
</dbReference>
<reference evidence="4 5" key="1">
    <citation type="submission" date="2016-11" db="EMBL/GenBank/DDBJ databases">
        <title>Draft Genome Sequences of Nine Cyanobacterial Strains from Diverse Habitats.</title>
        <authorList>
            <person name="Zhu T."/>
            <person name="Hou S."/>
            <person name="Lu X."/>
            <person name="Hess W.R."/>
        </authorList>
    </citation>
    <scope>NUCLEOTIDE SEQUENCE [LARGE SCALE GENOMIC DNA]</scope>
    <source>
        <strain evidence="4 5">NIES-593</strain>
    </source>
</reference>
<feature type="compositionally biased region" description="Basic and acidic residues" evidence="3">
    <location>
        <begin position="97"/>
        <end position="108"/>
    </location>
</feature>
<feature type="region of interest" description="Disordered" evidence="3">
    <location>
        <begin position="96"/>
        <end position="140"/>
    </location>
</feature>
<dbReference type="AlphaFoldDB" id="A0A1U7HF25"/>
<dbReference type="EMBL" id="MRCB01000015">
    <property type="protein sequence ID" value="OKH22202.1"/>
    <property type="molecule type" value="Genomic_DNA"/>
</dbReference>
<sequence length="140" mass="15786">MLKATNLSKDTQTSIPDYCGLVKFLVSPFLESPELLSIDCEQSNQNKRVWVRLAFEGTDKGRVFGRGGRNLQAIRTVLETAAAAAGQSLYLDIYESQSEKPKRREGRDNNGSLKSLKREREGRTRARRPHSPRTSGKSRF</sequence>
<keyword evidence="1" id="KW-0963">Cytoplasm</keyword>
<comment type="caution">
    <text evidence="4">The sequence shown here is derived from an EMBL/GenBank/DDBJ whole genome shotgun (WGS) entry which is preliminary data.</text>
</comment>
<accession>A0A1U7HF25</accession>
<dbReference type="PANTHER" id="PTHR34654:SF1">
    <property type="entry name" value="RNA-BINDING PROTEIN KHPA"/>
    <property type="match status" value="1"/>
</dbReference>
<keyword evidence="5" id="KW-1185">Reference proteome</keyword>
<evidence type="ECO:0000313" key="5">
    <source>
        <dbReference type="Proteomes" id="UP000186868"/>
    </source>
</evidence>
<feature type="compositionally biased region" description="Basic residues" evidence="3">
    <location>
        <begin position="125"/>
        <end position="140"/>
    </location>
</feature>
<gene>
    <name evidence="4" type="ORF">NIES593_13480</name>
</gene>
<dbReference type="GO" id="GO:0003723">
    <property type="term" value="F:RNA binding"/>
    <property type="evidence" value="ECO:0007669"/>
    <property type="project" value="UniProtKB-KW"/>
</dbReference>
<keyword evidence="2" id="KW-0694">RNA-binding</keyword>
<evidence type="ECO:0000256" key="1">
    <source>
        <dbReference type="ARBA" id="ARBA00022490"/>
    </source>
</evidence>
<proteinExistence type="predicted"/>
<evidence type="ECO:0000256" key="3">
    <source>
        <dbReference type="SAM" id="MobiDB-lite"/>
    </source>
</evidence>
<name>A0A1U7HF25_9CYAN</name>
<evidence type="ECO:0000256" key="2">
    <source>
        <dbReference type="ARBA" id="ARBA00022884"/>
    </source>
</evidence>
<dbReference type="Pfam" id="PF13083">
    <property type="entry name" value="KH_KhpA-B"/>
    <property type="match status" value="1"/>
</dbReference>
<protein>
    <submittedName>
        <fullName evidence="4">RNA-binding protein</fullName>
    </submittedName>
</protein>
<dbReference type="STRING" id="1921803.NIES593_13480"/>
<evidence type="ECO:0000313" key="4">
    <source>
        <dbReference type="EMBL" id="OKH22202.1"/>
    </source>
</evidence>
<dbReference type="Proteomes" id="UP000186868">
    <property type="component" value="Unassembled WGS sequence"/>
</dbReference>
<dbReference type="RefSeq" id="WP_073600077.1">
    <property type="nucleotide sequence ID" value="NZ_MRCB01000015.1"/>
</dbReference>
<organism evidence="4 5">
    <name type="scientific">Hydrococcus rivularis NIES-593</name>
    <dbReference type="NCBI Taxonomy" id="1921803"/>
    <lineage>
        <taxon>Bacteria</taxon>
        <taxon>Bacillati</taxon>
        <taxon>Cyanobacteriota</taxon>
        <taxon>Cyanophyceae</taxon>
        <taxon>Pleurocapsales</taxon>
        <taxon>Hydrococcaceae</taxon>
        <taxon>Hydrococcus</taxon>
    </lineage>
</organism>